<dbReference type="AlphaFoldDB" id="A0A2S4VSU8"/>
<evidence type="ECO:0000313" key="1">
    <source>
        <dbReference type="EMBL" id="POW12587.1"/>
    </source>
</evidence>
<name>A0A2S4VSU8_9BASI</name>
<accession>A0A2S4VSU8</accession>
<comment type="caution">
    <text evidence="1">The sequence shown here is derived from an EMBL/GenBank/DDBJ whole genome shotgun (WGS) entry which is preliminary data.</text>
</comment>
<organism evidence="1 2">
    <name type="scientific">Puccinia striiformis</name>
    <dbReference type="NCBI Taxonomy" id="27350"/>
    <lineage>
        <taxon>Eukaryota</taxon>
        <taxon>Fungi</taxon>
        <taxon>Dikarya</taxon>
        <taxon>Basidiomycota</taxon>
        <taxon>Pucciniomycotina</taxon>
        <taxon>Pucciniomycetes</taxon>
        <taxon>Pucciniales</taxon>
        <taxon>Pucciniaceae</taxon>
        <taxon>Puccinia</taxon>
    </lineage>
</organism>
<dbReference type="EMBL" id="PKSL01000030">
    <property type="protein sequence ID" value="POW12587.1"/>
    <property type="molecule type" value="Genomic_DNA"/>
</dbReference>
<protein>
    <submittedName>
        <fullName evidence="1">Uncharacterized protein</fullName>
    </submittedName>
</protein>
<dbReference type="Proteomes" id="UP000239156">
    <property type="component" value="Unassembled WGS sequence"/>
</dbReference>
<evidence type="ECO:0000313" key="2">
    <source>
        <dbReference type="Proteomes" id="UP000239156"/>
    </source>
</evidence>
<gene>
    <name evidence="1" type="ORF">PSTT_04212</name>
</gene>
<keyword evidence="2" id="KW-1185">Reference proteome</keyword>
<reference evidence="1" key="1">
    <citation type="submission" date="2017-12" db="EMBL/GenBank/DDBJ databases">
        <title>Gene loss provides genomic basis for host adaptation in cereal stripe rust fungi.</title>
        <authorList>
            <person name="Xia C."/>
        </authorList>
    </citation>
    <scope>NUCLEOTIDE SEQUENCE [LARGE SCALE GENOMIC DNA]</scope>
    <source>
        <strain evidence="1">93-210</strain>
    </source>
</reference>
<feature type="non-terminal residue" evidence="1">
    <location>
        <position position="1"/>
    </location>
</feature>
<proteinExistence type="predicted"/>
<sequence>LPTLAYLISLRRVRLGLLVATWPLCRQSYIDLSFVTIGRKTCYLTKEILRPTGLEPMEDFCMVSLIWSSRIIGLATTGYLFRCIWIYLKEELRLFWVELQEWNLCVSRFILAYWRICVVA</sequence>
<dbReference type="VEuPathDB" id="FungiDB:PSTT_04212"/>